<dbReference type="InterPro" id="IPR036291">
    <property type="entry name" value="NAD(P)-bd_dom_sf"/>
</dbReference>
<evidence type="ECO:0000313" key="4">
    <source>
        <dbReference type="Proteomes" id="UP000775686"/>
    </source>
</evidence>
<evidence type="ECO:0000313" key="3">
    <source>
        <dbReference type="EMBL" id="MBM6743050.1"/>
    </source>
</evidence>
<name>A0ABS2EDJ2_9FIRM</name>
<evidence type="ECO:0000259" key="2">
    <source>
        <dbReference type="Pfam" id="PF13478"/>
    </source>
</evidence>
<accession>A0ABS2EDJ2</accession>
<keyword evidence="4" id="KW-1185">Reference proteome</keyword>
<dbReference type="InterPro" id="IPR027051">
    <property type="entry name" value="XdhC_Rossmann_dom"/>
</dbReference>
<dbReference type="Gene3D" id="3.40.50.720">
    <property type="entry name" value="NAD(P)-binding Rossmann-like Domain"/>
    <property type="match status" value="1"/>
</dbReference>
<reference evidence="3 4" key="1">
    <citation type="journal article" date="2021" name="Sci. Rep.">
        <title>The distribution of antibiotic resistance genes in chicken gut microbiota commensals.</title>
        <authorList>
            <person name="Juricova H."/>
            <person name="Matiasovicova J."/>
            <person name="Kubasova T."/>
            <person name="Cejkova D."/>
            <person name="Rychlik I."/>
        </authorList>
    </citation>
    <scope>NUCLEOTIDE SEQUENCE [LARGE SCALE GENOMIC DNA]</scope>
    <source>
        <strain evidence="3 4">An770</strain>
    </source>
</reference>
<proteinExistence type="predicted"/>
<dbReference type="Proteomes" id="UP000775686">
    <property type="component" value="Unassembled WGS sequence"/>
</dbReference>
<dbReference type="PANTHER" id="PTHR30388:SF6">
    <property type="entry name" value="XANTHINE DEHYDROGENASE SUBUNIT A-RELATED"/>
    <property type="match status" value="1"/>
</dbReference>
<dbReference type="PANTHER" id="PTHR30388">
    <property type="entry name" value="ALDEHYDE OXIDOREDUCTASE MOLYBDENUM COFACTOR ASSEMBLY PROTEIN"/>
    <property type="match status" value="1"/>
</dbReference>
<feature type="domain" description="XdhC- CoxI" evidence="1">
    <location>
        <begin position="261"/>
        <end position="319"/>
    </location>
</feature>
<dbReference type="SUPFAM" id="SSF51735">
    <property type="entry name" value="NAD(P)-binding Rossmann-fold domains"/>
    <property type="match status" value="1"/>
</dbReference>
<sequence>MMTDREFLERIKSLYEKDGGMILHLAEKGGKVRTWILKNQEELKKEKTELIPEKWKERIRKLYQKASLSGTAMDWDEDGGFLFLENAEKEDRIVICGAGYVGHALAKLSVFAGIRTIVLEDREYFAELAKKSGAHEVICLPFDEAVRSLNDEKNTAYVVMTRGHAYDQKCLMEIAKKESYYTGMMGSRTRAAMMREELEKAGIDREWTKRLHAPIGLKIGAQTPEEIAVSVMAEILQERSKAGCSMKTGYEVFRHALENMQEGERFVLSTILERRGSAPRKEGTHFIVSESGNCFGTIGGGKLEADIVRASQEMMKQGEDWRIEESDLNNRDAADEGLVCGGHVKVLMETGKNR</sequence>
<gene>
    <name evidence="3" type="ORF">H6A32_01780</name>
</gene>
<feature type="domain" description="XdhC Rossmann" evidence="2">
    <location>
        <begin position="93"/>
        <end position="235"/>
    </location>
</feature>
<dbReference type="EMBL" id="JACJKH010000002">
    <property type="protein sequence ID" value="MBM6743050.1"/>
    <property type="molecule type" value="Genomic_DNA"/>
</dbReference>
<evidence type="ECO:0000259" key="1">
    <source>
        <dbReference type="Pfam" id="PF02625"/>
    </source>
</evidence>
<dbReference type="Pfam" id="PF02625">
    <property type="entry name" value="XdhC_CoxI"/>
    <property type="match status" value="1"/>
</dbReference>
<dbReference type="InterPro" id="IPR052698">
    <property type="entry name" value="MoCofactor_Util/Proc"/>
</dbReference>
<protein>
    <submittedName>
        <fullName evidence="3">XdhC family protein</fullName>
    </submittedName>
</protein>
<dbReference type="Pfam" id="PF13478">
    <property type="entry name" value="XdhC_C"/>
    <property type="match status" value="1"/>
</dbReference>
<organism evidence="3 4">
    <name type="scientific">Drancourtella massiliensis</name>
    <dbReference type="NCBI Taxonomy" id="1632013"/>
    <lineage>
        <taxon>Bacteria</taxon>
        <taxon>Bacillati</taxon>
        <taxon>Bacillota</taxon>
        <taxon>Clostridia</taxon>
        <taxon>Eubacteriales</taxon>
        <taxon>Oscillospiraceae</taxon>
        <taxon>Drancourtella</taxon>
    </lineage>
</organism>
<dbReference type="InterPro" id="IPR003777">
    <property type="entry name" value="XdhC_CoxI"/>
</dbReference>
<comment type="caution">
    <text evidence="3">The sequence shown here is derived from an EMBL/GenBank/DDBJ whole genome shotgun (WGS) entry which is preliminary data.</text>
</comment>
<dbReference type="RefSeq" id="WP_204863600.1">
    <property type="nucleotide sequence ID" value="NZ_JACJKH010000002.1"/>
</dbReference>